<dbReference type="Pfam" id="PF23622">
    <property type="entry name" value="LRR_At1g61320_AtMIF1"/>
    <property type="match status" value="1"/>
</dbReference>
<dbReference type="PANTHER" id="PTHR34145:SF79">
    <property type="entry name" value="F-BOX DOMAIN, FBD DOMAIN, LEUCINE-RICH REPEAT DOMAIN SUPERFAMILY"/>
    <property type="match status" value="1"/>
</dbReference>
<comment type="caution">
    <text evidence="3">The sequence shown here is derived from an EMBL/GenBank/DDBJ whole genome shotgun (WGS) entry which is preliminary data.</text>
</comment>
<evidence type="ECO:0000259" key="2">
    <source>
        <dbReference type="Pfam" id="PF23622"/>
    </source>
</evidence>
<gene>
    <name evidence="3" type="ORF">COLO4_08802</name>
</gene>
<proteinExistence type="predicted"/>
<dbReference type="AlphaFoldDB" id="A0A1R3KEN5"/>
<dbReference type="InterPro" id="IPR053781">
    <property type="entry name" value="F-box_AtFBL13-like"/>
</dbReference>
<dbReference type="Proteomes" id="UP000187203">
    <property type="component" value="Unassembled WGS sequence"/>
</dbReference>
<dbReference type="CDD" id="cd22160">
    <property type="entry name" value="F-box_AtFBL13-like"/>
    <property type="match status" value="1"/>
</dbReference>
<evidence type="ECO:0008006" key="5">
    <source>
        <dbReference type="Google" id="ProtNLM"/>
    </source>
</evidence>
<dbReference type="InterPro" id="IPR036047">
    <property type="entry name" value="F-box-like_dom_sf"/>
</dbReference>
<protein>
    <recommendedName>
        <fullName evidence="5">F-box domain-containing protein</fullName>
    </recommendedName>
</protein>
<dbReference type="Gene3D" id="3.80.10.10">
    <property type="entry name" value="Ribonuclease Inhibitor"/>
    <property type="match status" value="1"/>
</dbReference>
<dbReference type="InterPro" id="IPR053772">
    <property type="entry name" value="At1g61320/At1g61330-like"/>
</dbReference>
<dbReference type="SUPFAM" id="SSF52047">
    <property type="entry name" value="RNI-like"/>
    <property type="match status" value="1"/>
</dbReference>
<evidence type="ECO:0000313" key="3">
    <source>
        <dbReference type="EMBL" id="OMP05504.1"/>
    </source>
</evidence>
<dbReference type="SUPFAM" id="SSF81383">
    <property type="entry name" value="F-box domain"/>
    <property type="match status" value="1"/>
</dbReference>
<dbReference type="OrthoDB" id="1254547at2759"/>
<dbReference type="InterPro" id="IPR001810">
    <property type="entry name" value="F-box_dom"/>
</dbReference>
<dbReference type="Pfam" id="PF00646">
    <property type="entry name" value="F-box"/>
    <property type="match status" value="1"/>
</dbReference>
<accession>A0A1R3KEN5</accession>
<feature type="domain" description="At1g61320/AtMIF1 LRR" evidence="2">
    <location>
        <begin position="152"/>
        <end position="486"/>
    </location>
</feature>
<reference evidence="4" key="1">
    <citation type="submission" date="2013-09" db="EMBL/GenBank/DDBJ databases">
        <title>Corchorus olitorius genome sequencing.</title>
        <authorList>
            <person name="Alam M."/>
            <person name="Haque M.S."/>
            <person name="Islam M.S."/>
            <person name="Emdad E.M."/>
            <person name="Islam M.M."/>
            <person name="Ahmed B."/>
            <person name="Halim A."/>
            <person name="Hossen Q.M.M."/>
            <person name="Hossain M.Z."/>
            <person name="Ahmed R."/>
            <person name="Khan M.M."/>
            <person name="Islam R."/>
            <person name="Rashid M.M."/>
            <person name="Khan S.A."/>
            <person name="Rahman M.S."/>
            <person name="Alam M."/>
            <person name="Yahiya A.S."/>
            <person name="Khan M.S."/>
            <person name="Azam M.S."/>
            <person name="Haque T."/>
            <person name="Lashkar M.Z.H."/>
            <person name="Akhand A.I."/>
            <person name="Morshed G."/>
            <person name="Roy S."/>
            <person name="Uddin K.S."/>
            <person name="Rabeya T."/>
            <person name="Hossain A.S."/>
            <person name="Chowdhury A."/>
            <person name="Snigdha A.R."/>
            <person name="Mortoza M.S."/>
            <person name="Matin S.A."/>
            <person name="Hoque S.M.E."/>
            <person name="Islam M.K."/>
            <person name="Roy D.K."/>
            <person name="Haider R."/>
            <person name="Moosa M.M."/>
            <person name="Elias S.M."/>
            <person name="Hasan A.M."/>
            <person name="Jahan S."/>
            <person name="Shafiuddin M."/>
            <person name="Mahmood N."/>
            <person name="Shommy N.S."/>
        </authorList>
    </citation>
    <scope>NUCLEOTIDE SEQUENCE [LARGE SCALE GENOMIC DNA]</scope>
    <source>
        <strain evidence="4">cv. O-4</strain>
    </source>
</reference>
<feature type="domain" description="F-box" evidence="1">
    <location>
        <begin position="76"/>
        <end position="111"/>
    </location>
</feature>
<evidence type="ECO:0000313" key="4">
    <source>
        <dbReference type="Proteomes" id="UP000187203"/>
    </source>
</evidence>
<dbReference type="EMBL" id="AWUE01013953">
    <property type="protein sequence ID" value="OMP05504.1"/>
    <property type="molecule type" value="Genomic_DNA"/>
</dbReference>
<sequence>MANHPRTRKRVHATIPRRAPDGSAFKNCDTCGETVAIALADWHECENKKKELKRFKGVSGIHKRSQKTHYGLEDRISCLSDDILVSILSYLTIKGATRTCVLSRRWEKLWTFRTNLVFDGTETLYSIEDDIQYESFCEFERFQFIGLVNKVVESHKGQILDEFRICFDLGYRHSSMIDHWIHFAARSKVKRLELNFTQDWYSFKLPYIFPNLTHDSLNFHQMGKLGPDSFSSLTSLCLNSLHSDSQSIEYFLSNCPSLEELCLHGVPHLENLKVYGSSLKHLKIICCLVLDNLEISATSLVSFMYYGFMGTNMSFKSLPSLVESYIGGFYCNDLKYMFSQLFSGCLSKLTKLTWTLFSGCLSKLTKLTLDCEWMQLDFPENYPQLINLKQLELKVTEYKYQSILPCLELIEACPMLSRLKMKTSLHEQFQGSLDLEWKAPKESHKRLELVEMVGFIAFSTAGEFLINLIHNTMSLKKIIIDAPKEIDYFNFTLWDYKVEARKFADERLKMALKMAPSIEVVIK</sequence>
<organism evidence="3 4">
    <name type="scientific">Corchorus olitorius</name>
    <dbReference type="NCBI Taxonomy" id="93759"/>
    <lineage>
        <taxon>Eukaryota</taxon>
        <taxon>Viridiplantae</taxon>
        <taxon>Streptophyta</taxon>
        <taxon>Embryophyta</taxon>
        <taxon>Tracheophyta</taxon>
        <taxon>Spermatophyta</taxon>
        <taxon>Magnoliopsida</taxon>
        <taxon>eudicotyledons</taxon>
        <taxon>Gunneridae</taxon>
        <taxon>Pentapetalae</taxon>
        <taxon>rosids</taxon>
        <taxon>malvids</taxon>
        <taxon>Malvales</taxon>
        <taxon>Malvaceae</taxon>
        <taxon>Grewioideae</taxon>
        <taxon>Apeibeae</taxon>
        <taxon>Corchorus</taxon>
    </lineage>
</organism>
<dbReference type="InterPro" id="IPR055357">
    <property type="entry name" value="LRR_At1g61320_AtMIF1"/>
</dbReference>
<dbReference type="PANTHER" id="PTHR34145">
    <property type="entry name" value="OS02G0105600 PROTEIN"/>
    <property type="match status" value="1"/>
</dbReference>
<keyword evidence="4" id="KW-1185">Reference proteome</keyword>
<dbReference type="InterPro" id="IPR032675">
    <property type="entry name" value="LRR_dom_sf"/>
</dbReference>
<dbReference type="STRING" id="93759.A0A1R3KEN5"/>
<evidence type="ECO:0000259" key="1">
    <source>
        <dbReference type="Pfam" id="PF00646"/>
    </source>
</evidence>
<name>A0A1R3KEN5_9ROSI</name>